<dbReference type="InterPro" id="IPR003598">
    <property type="entry name" value="Ig_sub2"/>
</dbReference>
<dbReference type="Proteomes" id="UP000225706">
    <property type="component" value="Unassembled WGS sequence"/>
</dbReference>
<dbReference type="AlphaFoldDB" id="A0A2B4RMC9"/>
<dbReference type="GO" id="GO:0005886">
    <property type="term" value="C:plasma membrane"/>
    <property type="evidence" value="ECO:0007669"/>
    <property type="project" value="UniProtKB-SubCell"/>
</dbReference>
<name>A0A2B4RMC9_STYPI</name>
<dbReference type="Pfam" id="PF00041">
    <property type="entry name" value="fn3"/>
    <property type="match status" value="3"/>
</dbReference>
<dbReference type="InterPro" id="IPR013783">
    <property type="entry name" value="Ig-like_fold"/>
</dbReference>
<dbReference type="InterPro" id="IPR003599">
    <property type="entry name" value="Ig_sub"/>
</dbReference>
<dbReference type="PROSITE" id="PS50835">
    <property type="entry name" value="IG_LIKE"/>
    <property type="match status" value="3"/>
</dbReference>
<dbReference type="STRING" id="50429.A0A2B4RMC9"/>
<gene>
    <name evidence="12" type="primary">Dcc</name>
    <name evidence="12" type="ORF">AWC38_SpisGene15993</name>
</gene>
<keyword evidence="9" id="KW-0393">Immunoglobulin domain</keyword>
<dbReference type="FunFam" id="2.60.40.10:FF:000028">
    <property type="entry name" value="Neuronal cell adhesion molecule"/>
    <property type="match status" value="2"/>
</dbReference>
<evidence type="ECO:0000256" key="5">
    <source>
        <dbReference type="ARBA" id="ARBA00022889"/>
    </source>
</evidence>
<keyword evidence="5" id="KW-0130">Cell adhesion</keyword>
<evidence type="ECO:0000313" key="12">
    <source>
        <dbReference type="EMBL" id="PFX19584.1"/>
    </source>
</evidence>
<protein>
    <submittedName>
        <fullName evidence="12">Netrin receptor DCC</fullName>
    </submittedName>
</protein>
<dbReference type="PANTHER" id="PTHR44170:SF6">
    <property type="entry name" value="CONTACTIN"/>
    <property type="match status" value="1"/>
</dbReference>
<sequence>MTLYCNATGNPLPTISWGKNGNPIGNNSKISYSAERIKLKIINVYRTDSGTNRCVAVNSIGDATSRDAKLVVELYVVASCTIEDVCFTIVDRGEITTNPSNVTKREGENVTLHCNATGNPLPTLSWTKYGSHIGNNPRISFSEDKNQFTITNAKGEDSGAYRCVAINCLGNNTSGTTFVNVQFAPEISKQTRNNIFVKGENVIFSCSVEGNPTPSVVWTKNGEDLDVTANSRLKLSSKNNDCCLEIAEVHLSDSGLYICVANNSVDVSHPPKDLRVISRGSRLIYISWTAGFDGNSAIQNYTVEIRQDGQIFRDAICQGRLLVNACVIYTTRVSIRELFPWTTYYLRVFARNIIGSSNYSFVVDVTTHEEEPGAPPENLQGYNTGSTSIKVTWIAVRKDKQHGDIIRYTVMHKKTTNGTYKSVEVTPISGKFVEIKGLDRYTYYDIKVSAATYLGNGPASEPIKVRTDEDVPSAAPTLVSVQTLNSTSIQVEWLAVPEESIQGIPIRYTIYFTDSDGKVNTKVVRPVKDRNTYQGVVPCLKESTEYSFQVSVSTAKGEGPLGKEDFCGAAMMEQTAKLEEKVSVQFDQYWSSEDAESYGDTAEFSGIRIRTRTGTDVNNSYQLKVGAFEAYSWP</sequence>
<dbReference type="InterPro" id="IPR036116">
    <property type="entry name" value="FN3_sf"/>
</dbReference>
<dbReference type="GO" id="GO:0098609">
    <property type="term" value="P:cell-cell adhesion"/>
    <property type="evidence" value="ECO:0007669"/>
    <property type="project" value="TreeGrafter"/>
</dbReference>
<keyword evidence="13" id="KW-1185">Reference proteome</keyword>
<dbReference type="SMART" id="SM00060">
    <property type="entry name" value="FN3"/>
    <property type="match status" value="3"/>
</dbReference>
<comment type="subcellular location">
    <subcellularLocation>
        <location evidence="1">Cell membrane</location>
    </subcellularLocation>
</comment>
<accession>A0A2B4RMC9</accession>
<keyword evidence="12" id="KW-0675">Receptor</keyword>
<feature type="domain" description="Fibronectin type-III" evidence="11">
    <location>
        <begin position="375"/>
        <end position="470"/>
    </location>
</feature>
<dbReference type="InterPro" id="IPR007110">
    <property type="entry name" value="Ig-like_dom"/>
</dbReference>
<dbReference type="InterPro" id="IPR036179">
    <property type="entry name" value="Ig-like_dom_sf"/>
</dbReference>
<keyword evidence="3" id="KW-0732">Signal</keyword>
<feature type="domain" description="Ig-like" evidence="10">
    <location>
        <begin position="93"/>
        <end position="182"/>
    </location>
</feature>
<evidence type="ECO:0000259" key="10">
    <source>
        <dbReference type="PROSITE" id="PS50835"/>
    </source>
</evidence>
<proteinExistence type="predicted"/>
<feature type="domain" description="Fibronectin type-III" evidence="11">
    <location>
        <begin position="270"/>
        <end position="370"/>
    </location>
</feature>
<feature type="domain" description="Fibronectin type-III" evidence="11">
    <location>
        <begin position="475"/>
        <end position="573"/>
    </location>
</feature>
<dbReference type="CDD" id="cd00063">
    <property type="entry name" value="FN3"/>
    <property type="match status" value="3"/>
</dbReference>
<keyword evidence="4" id="KW-0677">Repeat</keyword>
<feature type="domain" description="Ig-like" evidence="10">
    <location>
        <begin position="185"/>
        <end position="275"/>
    </location>
</feature>
<keyword evidence="8" id="KW-0325">Glycoprotein</keyword>
<keyword evidence="2" id="KW-1003">Cell membrane</keyword>
<dbReference type="InterPro" id="IPR003961">
    <property type="entry name" value="FN3_dom"/>
</dbReference>
<feature type="domain" description="Ig-like" evidence="10">
    <location>
        <begin position="1"/>
        <end position="72"/>
    </location>
</feature>
<dbReference type="CDD" id="cd00096">
    <property type="entry name" value="Ig"/>
    <property type="match status" value="1"/>
</dbReference>
<dbReference type="FunFam" id="2.60.40.10:FF:000032">
    <property type="entry name" value="palladin isoform X1"/>
    <property type="match status" value="1"/>
</dbReference>
<evidence type="ECO:0000256" key="4">
    <source>
        <dbReference type="ARBA" id="ARBA00022737"/>
    </source>
</evidence>
<evidence type="ECO:0000256" key="2">
    <source>
        <dbReference type="ARBA" id="ARBA00022475"/>
    </source>
</evidence>
<keyword evidence="6" id="KW-0472">Membrane</keyword>
<evidence type="ECO:0000256" key="7">
    <source>
        <dbReference type="ARBA" id="ARBA00023157"/>
    </source>
</evidence>
<keyword evidence="7" id="KW-1015">Disulfide bond</keyword>
<evidence type="ECO:0000313" key="13">
    <source>
        <dbReference type="Proteomes" id="UP000225706"/>
    </source>
</evidence>
<dbReference type="PROSITE" id="PS50853">
    <property type="entry name" value="FN3"/>
    <property type="match status" value="3"/>
</dbReference>
<reference evidence="13" key="1">
    <citation type="journal article" date="2017" name="bioRxiv">
        <title>Comparative analysis of the genomes of Stylophora pistillata and Acropora digitifera provides evidence for extensive differences between species of corals.</title>
        <authorList>
            <person name="Voolstra C.R."/>
            <person name="Li Y."/>
            <person name="Liew Y.J."/>
            <person name="Baumgarten S."/>
            <person name="Zoccola D."/>
            <person name="Flot J.-F."/>
            <person name="Tambutte S."/>
            <person name="Allemand D."/>
            <person name="Aranda M."/>
        </authorList>
    </citation>
    <scope>NUCLEOTIDE SEQUENCE [LARGE SCALE GENOMIC DNA]</scope>
</reference>
<dbReference type="FunFam" id="2.60.40.10:FF:000005">
    <property type="entry name" value="Neuronal cell adhesion molecule"/>
    <property type="match status" value="1"/>
</dbReference>
<dbReference type="SUPFAM" id="SSF48726">
    <property type="entry name" value="Immunoglobulin"/>
    <property type="match status" value="3"/>
</dbReference>
<dbReference type="Pfam" id="PF07679">
    <property type="entry name" value="I-set"/>
    <property type="match status" value="3"/>
</dbReference>
<evidence type="ECO:0000256" key="3">
    <source>
        <dbReference type="ARBA" id="ARBA00022729"/>
    </source>
</evidence>
<dbReference type="SUPFAM" id="SSF49265">
    <property type="entry name" value="Fibronectin type III"/>
    <property type="match status" value="2"/>
</dbReference>
<dbReference type="Gene3D" id="2.60.40.10">
    <property type="entry name" value="Immunoglobulins"/>
    <property type="match status" value="6"/>
</dbReference>
<dbReference type="SMART" id="SM00409">
    <property type="entry name" value="IG"/>
    <property type="match status" value="3"/>
</dbReference>
<dbReference type="InterPro" id="IPR013098">
    <property type="entry name" value="Ig_I-set"/>
</dbReference>
<evidence type="ECO:0000256" key="8">
    <source>
        <dbReference type="ARBA" id="ARBA00023180"/>
    </source>
</evidence>
<comment type="caution">
    <text evidence="12">The sequence shown here is derived from an EMBL/GenBank/DDBJ whole genome shotgun (WGS) entry which is preliminary data.</text>
</comment>
<dbReference type="EMBL" id="LSMT01000353">
    <property type="protein sequence ID" value="PFX19584.1"/>
    <property type="molecule type" value="Genomic_DNA"/>
</dbReference>
<evidence type="ECO:0000259" key="11">
    <source>
        <dbReference type="PROSITE" id="PS50853"/>
    </source>
</evidence>
<evidence type="ECO:0000256" key="9">
    <source>
        <dbReference type="ARBA" id="ARBA00023319"/>
    </source>
</evidence>
<organism evidence="12 13">
    <name type="scientific">Stylophora pistillata</name>
    <name type="common">Smooth cauliflower coral</name>
    <dbReference type="NCBI Taxonomy" id="50429"/>
    <lineage>
        <taxon>Eukaryota</taxon>
        <taxon>Metazoa</taxon>
        <taxon>Cnidaria</taxon>
        <taxon>Anthozoa</taxon>
        <taxon>Hexacorallia</taxon>
        <taxon>Scleractinia</taxon>
        <taxon>Astrocoeniina</taxon>
        <taxon>Pocilloporidae</taxon>
        <taxon>Stylophora</taxon>
    </lineage>
</organism>
<evidence type="ECO:0000256" key="6">
    <source>
        <dbReference type="ARBA" id="ARBA00023136"/>
    </source>
</evidence>
<dbReference type="PANTHER" id="PTHR44170">
    <property type="entry name" value="PROTEIN SIDEKICK"/>
    <property type="match status" value="1"/>
</dbReference>
<dbReference type="SMART" id="SM00408">
    <property type="entry name" value="IGc2"/>
    <property type="match status" value="3"/>
</dbReference>
<evidence type="ECO:0000256" key="1">
    <source>
        <dbReference type="ARBA" id="ARBA00004236"/>
    </source>
</evidence>
<dbReference type="OrthoDB" id="5988169at2759"/>